<dbReference type="SUPFAM" id="SSF51905">
    <property type="entry name" value="FAD/NAD(P)-binding domain"/>
    <property type="match status" value="1"/>
</dbReference>
<dbReference type="GO" id="GO:0016491">
    <property type="term" value="F:oxidoreductase activity"/>
    <property type="evidence" value="ECO:0007669"/>
    <property type="project" value="UniProtKB-KW"/>
</dbReference>
<keyword evidence="7" id="KW-1185">Reference proteome</keyword>
<dbReference type="InterPro" id="IPR036188">
    <property type="entry name" value="FAD/NAD-bd_sf"/>
</dbReference>
<dbReference type="Proteomes" id="UP000400981">
    <property type="component" value="Unassembled WGS sequence"/>
</dbReference>
<keyword evidence="2" id="KW-0285">Flavoprotein</keyword>
<keyword evidence="3" id="KW-0274">FAD</keyword>
<evidence type="ECO:0000256" key="1">
    <source>
        <dbReference type="ARBA" id="ARBA00001974"/>
    </source>
</evidence>
<evidence type="ECO:0000256" key="2">
    <source>
        <dbReference type="ARBA" id="ARBA00022630"/>
    </source>
</evidence>
<dbReference type="InterPro" id="IPR027477">
    <property type="entry name" value="Succ_DH/fumarate_Rdtase_cat_sf"/>
</dbReference>
<dbReference type="PANTHER" id="PTHR43400:SF7">
    <property type="entry name" value="FAD-DEPENDENT OXIDOREDUCTASE 2 FAD BINDING DOMAIN-CONTAINING PROTEIN"/>
    <property type="match status" value="1"/>
</dbReference>
<comment type="cofactor">
    <cofactor evidence="1">
        <name>FAD</name>
        <dbReference type="ChEBI" id="CHEBI:57692"/>
    </cofactor>
</comment>
<dbReference type="EMBL" id="CABPSH010000012">
    <property type="protein sequence ID" value="VVE36584.1"/>
    <property type="molecule type" value="Genomic_DNA"/>
</dbReference>
<proteinExistence type="predicted"/>
<organism evidence="6 7">
    <name type="scientific">Pandoraea eparura</name>
    <dbReference type="NCBI Taxonomy" id="2508291"/>
    <lineage>
        <taxon>Bacteria</taxon>
        <taxon>Pseudomonadati</taxon>
        <taxon>Pseudomonadota</taxon>
        <taxon>Betaproteobacteria</taxon>
        <taxon>Burkholderiales</taxon>
        <taxon>Burkholderiaceae</taxon>
        <taxon>Pandoraea</taxon>
    </lineage>
</organism>
<evidence type="ECO:0000313" key="6">
    <source>
        <dbReference type="EMBL" id="VVE36584.1"/>
    </source>
</evidence>
<dbReference type="RefSeq" id="WP_150591021.1">
    <property type="nucleotide sequence ID" value="NZ_CABPSH010000012.1"/>
</dbReference>
<protein>
    <submittedName>
        <fullName evidence="6">Tricarballylate dehydrogenase</fullName>
    </submittedName>
</protein>
<dbReference type="Pfam" id="PF00890">
    <property type="entry name" value="FAD_binding_2"/>
    <property type="match status" value="1"/>
</dbReference>
<dbReference type="SUPFAM" id="SSF56425">
    <property type="entry name" value="Succinate dehydrogenase/fumarate reductase flavoprotein, catalytic domain"/>
    <property type="match status" value="1"/>
</dbReference>
<evidence type="ECO:0000313" key="7">
    <source>
        <dbReference type="Proteomes" id="UP000400981"/>
    </source>
</evidence>
<reference evidence="6 7" key="1">
    <citation type="submission" date="2019-08" db="EMBL/GenBank/DDBJ databases">
        <authorList>
            <person name="Peeters C."/>
        </authorList>
    </citation>
    <scope>NUCLEOTIDE SEQUENCE [LARGE SCALE GENOMIC DNA]</scope>
    <source>
        <strain evidence="6 7">LMG 31012</strain>
    </source>
</reference>
<feature type="domain" description="FAD-dependent oxidoreductase 2 FAD-binding" evidence="5">
    <location>
        <begin position="3"/>
        <end position="430"/>
    </location>
</feature>
<evidence type="ECO:0000259" key="5">
    <source>
        <dbReference type="Pfam" id="PF00890"/>
    </source>
</evidence>
<dbReference type="NCBIfam" id="NF006130">
    <property type="entry name" value="PRK08274.1"/>
    <property type="match status" value="1"/>
</dbReference>
<sequence>MVDVLVIGGGNAALCAALMAREAGASVLLLESAPREWRGGNSQHTRNLRCMHDAPQDVLVDAYPEEEFWQDLLKVTGGITNEPLARLTIRASSSCRAWMRRHGVRFQPPLSGALHVARTNAFFMGGGKALVNAYYRSAEALGVDIRYETPVDSLELDGAHFVAARSGDKRFEARACVLAAGGFESNRAWLREAWGQNERGEWPADNFLIRGTRFNTGVLIQHMTDAGADLIGEPSQSHCVAIDARAPLYDGGICTRIDCVSLGVVVNRDGERFYDEGEDFWPKRYAIWGRLVAHQPGQIGYSIIDSKAIGRFMPPVFPGEKADTLPELARKMGLPEARFMETITRYNDACRIGTFDHTALDDCHTEGLTPAKTHWARRIDTPPFYGYALRPGITFTYLGLKTNERAQVHFGGVASENLFVAGEMMAGNVLGQGYTAGVGMSIGTAFGRIAGTQAARAALKTTEALSAAV</sequence>
<dbReference type="PANTHER" id="PTHR43400">
    <property type="entry name" value="FUMARATE REDUCTASE"/>
    <property type="match status" value="1"/>
</dbReference>
<keyword evidence="4" id="KW-0560">Oxidoreductase</keyword>
<dbReference type="Gene3D" id="3.90.700.10">
    <property type="entry name" value="Succinate dehydrogenase/fumarate reductase flavoprotein, catalytic domain"/>
    <property type="match status" value="1"/>
</dbReference>
<dbReference type="InterPro" id="IPR050315">
    <property type="entry name" value="FAD-oxidoreductase_2"/>
</dbReference>
<evidence type="ECO:0000256" key="4">
    <source>
        <dbReference type="ARBA" id="ARBA00023002"/>
    </source>
</evidence>
<dbReference type="Gene3D" id="3.50.50.60">
    <property type="entry name" value="FAD/NAD(P)-binding domain"/>
    <property type="match status" value="1"/>
</dbReference>
<dbReference type="OrthoDB" id="9813348at2"/>
<dbReference type="NCBIfam" id="TIGR02485">
    <property type="entry name" value="CobZ_N-term"/>
    <property type="match status" value="1"/>
</dbReference>
<name>A0A5E4XJZ8_9BURK</name>
<dbReference type="InterPro" id="IPR003953">
    <property type="entry name" value="FAD-dep_OxRdtase_2_FAD-bd"/>
</dbReference>
<gene>
    <name evidence="6" type="ORF">PEP31012_03962</name>
</gene>
<accession>A0A5E4XJZ8</accession>
<dbReference type="InterPro" id="IPR012831">
    <property type="entry name" value="CobZ"/>
</dbReference>
<evidence type="ECO:0000256" key="3">
    <source>
        <dbReference type="ARBA" id="ARBA00022827"/>
    </source>
</evidence>
<dbReference type="AlphaFoldDB" id="A0A5E4XJZ8"/>